<dbReference type="Proteomes" id="UP000218811">
    <property type="component" value="Unassembled WGS sequence"/>
</dbReference>
<dbReference type="EMBL" id="KB467898">
    <property type="protein sequence ID" value="PCH36780.1"/>
    <property type="molecule type" value="Genomic_DNA"/>
</dbReference>
<sequence>MCEFLSLSVLQVLSVLSFLTSILAVLHVGAGSLHRLSNKFDAEVNAPISLNPEKQPLWNWSGLPASFSLGSLIGEESREDGSEKGVGGYVGGAELVRMDWQMGRPRSGPQVPHQQVPLSMAKLIMSRHSQRRPMRLPRRTPGMPRPTPPSRLVESV</sequence>
<dbReference type="AlphaFoldDB" id="A0A2H3J3F6"/>
<accession>A0A2H3J3F6</accession>
<feature type="compositionally biased region" description="Basic residues" evidence="1">
    <location>
        <begin position="128"/>
        <end position="138"/>
    </location>
</feature>
<evidence type="ECO:0000256" key="1">
    <source>
        <dbReference type="SAM" id="MobiDB-lite"/>
    </source>
</evidence>
<organism evidence="2 3">
    <name type="scientific">Wolfiporia cocos (strain MD-104)</name>
    <name type="common">Brown rot fungus</name>
    <dbReference type="NCBI Taxonomy" id="742152"/>
    <lineage>
        <taxon>Eukaryota</taxon>
        <taxon>Fungi</taxon>
        <taxon>Dikarya</taxon>
        <taxon>Basidiomycota</taxon>
        <taxon>Agaricomycotina</taxon>
        <taxon>Agaricomycetes</taxon>
        <taxon>Polyporales</taxon>
        <taxon>Phaeolaceae</taxon>
        <taxon>Wolfiporia</taxon>
    </lineage>
</organism>
<dbReference type="OMA" id="MAKVIMS"/>
<reference evidence="2 3" key="1">
    <citation type="journal article" date="2012" name="Science">
        <title>The Paleozoic origin of enzymatic lignin decomposition reconstructed from 31 fungal genomes.</title>
        <authorList>
            <person name="Floudas D."/>
            <person name="Binder M."/>
            <person name="Riley R."/>
            <person name="Barry K."/>
            <person name="Blanchette R.A."/>
            <person name="Henrissat B."/>
            <person name="Martinez A.T."/>
            <person name="Otillar R."/>
            <person name="Spatafora J.W."/>
            <person name="Yadav J.S."/>
            <person name="Aerts A."/>
            <person name="Benoit I."/>
            <person name="Boyd A."/>
            <person name="Carlson A."/>
            <person name="Copeland A."/>
            <person name="Coutinho P.M."/>
            <person name="de Vries R.P."/>
            <person name="Ferreira P."/>
            <person name="Findley K."/>
            <person name="Foster B."/>
            <person name="Gaskell J."/>
            <person name="Glotzer D."/>
            <person name="Gorecki P."/>
            <person name="Heitman J."/>
            <person name="Hesse C."/>
            <person name="Hori C."/>
            <person name="Igarashi K."/>
            <person name="Jurgens J.A."/>
            <person name="Kallen N."/>
            <person name="Kersten P."/>
            <person name="Kohler A."/>
            <person name="Kuees U."/>
            <person name="Kumar T.K.A."/>
            <person name="Kuo A."/>
            <person name="LaButti K."/>
            <person name="Larrondo L.F."/>
            <person name="Lindquist E."/>
            <person name="Ling A."/>
            <person name="Lombard V."/>
            <person name="Lucas S."/>
            <person name="Lundell T."/>
            <person name="Martin R."/>
            <person name="McLaughlin D.J."/>
            <person name="Morgenstern I."/>
            <person name="Morin E."/>
            <person name="Murat C."/>
            <person name="Nagy L.G."/>
            <person name="Nolan M."/>
            <person name="Ohm R.A."/>
            <person name="Patyshakuliyeva A."/>
            <person name="Rokas A."/>
            <person name="Ruiz-Duenas F.J."/>
            <person name="Sabat G."/>
            <person name="Salamov A."/>
            <person name="Samejima M."/>
            <person name="Schmutz J."/>
            <person name="Slot J.C."/>
            <person name="St John F."/>
            <person name="Stenlid J."/>
            <person name="Sun H."/>
            <person name="Sun S."/>
            <person name="Syed K."/>
            <person name="Tsang A."/>
            <person name="Wiebenga A."/>
            <person name="Young D."/>
            <person name="Pisabarro A."/>
            <person name="Eastwood D.C."/>
            <person name="Martin F."/>
            <person name="Cullen D."/>
            <person name="Grigoriev I.V."/>
            <person name="Hibbett D.S."/>
        </authorList>
    </citation>
    <scope>NUCLEOTIDE SEQUENCE [LARGE SCALE GENOMIC DNA]</scope>
    <source>
        <strain evidence="2 3">MD-104</strain>
    </source>
</reference>
<name>A0A2H3J3F6_WOLCO</name>
<evidence type="ECO:0000313" key="3">
    <source>
        <dbReference type="Proteomes" id="UP000218811"/>
    </source>
</evidence>
<protein>
    <submittedName>
        <fullName evidence="2">Uncharacterized protein</fullName>
    </submittedName>
</protein>
<keyword evidence="3" id="KW-1185">Reference proteome</keyword>
<evidence type="ECO:0000313" key="2">
    <source>
        <dbReference type="EMBL" id="PCH36780.1"/>
    </source>
</evidence>
<proteinExistence type="predicted"/>
<feature type="region of interest" description="Disordered" evidence="1">
    <location>
        <begin position="128"/>
        <end position="156"/>
    </location>
</feature>
<gene>
    <name evidence="2" type="ORF">WOLCODRAFT_157470</name>
</gene>
<dbReference type="OrthoDB" id="2791511at2759"/>